<dbReference type="PROSITE" id="PS50885">
    <property type="entry name" value="HAMP"/>
    <property type="match status" value="1"/>
</dbReference>
<evidence type="ECO:0000259" key="11">
    <source>
        <dbReference type="PROSITE" id="PS50109"/>
    </source>
</evidence>
<feature type="transmembrane region" description="Helical" evidence="10">
    <location>
        <begin position="17"/>
        <end position="38"/>
    </location>
</feature>
<evidence type="ECO:0000256" key="9">
    <source>
        <dbReference type="PROSITE-ProRule" id="PRU00169"/>
    </source>
</evidence>
<dbReference type="PROSITE" id="PS50109">
    <property type="entry name" value="HIS_KIN"/>
    <property type="match status" value="1"/>
</dbReference>
<dbReference type="Pfam" id="PF02518">
    <property type="entry name" value="HATPase_c"/>
    <property type="match status" value="1"/>
</dbReference>
<feature type="domain" description="HPt" evidence="14">
    <location>
        <begin position="965"/>
        <end position="1059"/>
    </location>
</feature>
<feature type="modified residue" description="Phosphohistidine" evidence="8">
    <location>
        <position position="1005"/>
    </location>
</feature>
<dbReference type="SMART" id="SM00387">
    <property type="entry name" value="HATPase_c"/>
    <property type="match status" value="1"/>
</dbReference>
<dbReference type="PROSITE" id="PS50110">
    <property type="entry name" value="RESPONSE_REGULATORY"/>
    <property type="match status" value="1"/>
</dbReference>
<gene>
    <name evidence="15" type="ORF">HBA18_07115</name>
</gene>
<evidence type="ECO:0000259" key="14">
    <source>
        <dbReference type="PROSITE" id="PS50894"/>
    </source>
</evidence>
<dbReference type="InterPro" id="IPR036641">
    <property type="entry name" value="HPT_dom_sf"/>
</dbReference>
<keyword evidence="16" id="KW-1185">Reference proteome</keyword>
<evidence type="ECO:0000256" key="2">
    <source>
        <dbReference type="ARBA" id="ARBA00004370"/>
    </source>
</evidence>
<dbReference type="Pfam" id="PF01627">
    <property type="entry name" value="Hpt"/>
    <property type="match status" value="1"/>
</dbReference>
<dbReference type="SMART" id="SM00304">
    <property type="entry name" value="HAMP"/>
    <property type="match status" value="1"/>
</dbReference>
<dbReference type="InterPro" id="IPR005467">
    <property type="entry name" value="His_kinase_dom"/>
</dbReference>
<dbReference type="SMART" id="SM00448">
    <property type="entry name" value="REC"/>
    <property type="match status" value="1"/>
</dbReference>
<comment type="subcellular location">
    <subcellularLocation>
        <location evidence="2">Membrane</location>
    </subcellularLocation>
</comment>
<dbReference type="SMART" id="SM00388">
    <property type="entry name" value="HisKA"/>
    <property type="match status" value="1"/>
</dbReference>
<dbReference type="InterPro" id="IPR011006">
    <property type="entry name" value="CheY-like_superfamily"/>
</dbReference>
<keyword evidence="7" id="KW-0902">Two-component regulatory system</keyword>
<dbReference type="Gene3D" id="3.40.50.2300">
    <property type="match status" value="1"/>
</dbReference>
<evidence type="ECO:0000259" key="13">
    <source>
        <dbReference type="PROSITE" id="PS50885"/>
    </source>
</evidence>
<evidence type="ECO:0000313" key="16">
    <source>
        <dbReference type="Proteomes" id="UP000501408"/>
    </source>
</evidence>
<dbReference type="Pfam" id="PF00512">
    <property type="entry name" value="HisKA"/>
    <property type="match status" value="1"/>
</dbReference>
<dbReference type="InterPro" id="IPR003661">
    <property type="entry name" value="HisK_dim/P_dom"/>
</dbReference>
<protein>
    <recommendedName>
        <fullName evidence="3">histidine kinase</fullName>
        <ecNumber evidence="3">2.7.13.3</ecNumber>
    </recommendedName>
</protein>
<dbReference type="CDD" id="cd17546">
    <property type="entry name" value="REC_hyHK_CKI1_RcsC-like"/>
    <property type="match status" value="1"/>
</dbReference>
<dbReference type="Gene3D" id="3.30.565.10">
    <property type="entry name" value="Histidine kinase-like ATPase, C-terminal domain"/>
    <property type="match status" value="1"/>
</dbReference>
<evidence type="ECO:0000256" key="7">
    <source>
        <dbReference type="ARBA" id="ARBA00023012"/>
    </source>
</evidence>
<evidence type="ECO:0000256" key="4">
    <source>
        <dbReference type="ARBA" id="ARBA00022553"/>
    </source>
</evidence>
<dbReference type="PROSITE" id="PS50894">
    <property type="entry name" value="HPT"/>
    <property type="match status" value="1"/>
</dbReference>
<feature type="domain" description="Response regulatory" evidence="12">
    <location>
        <begin position="802"/>
        <end position="919"/>
    </location>
</feature>
<dbReference type="SUPFAM" id="SSF55874">
    <property type="entry name" value="ATPase domain of HSP90 chaperone/DNA topoisomerase II/histidine kinase"/>
    <property type="match status" value="1"/>
</dbReference>
<dbReference type="EMBL" id="CP050266">
    <property type="protein sequence ID" value="QIR06163.1"/>
    <property type="molecule type" value="Genomic_DNA"/>
</dbReference>
<keyword evidence="10" id="KW-1133">Transmembrane helix</keyword>
<reference evidence="15 16" key="1">
    <citation type="submission" date="2020-03" db="EMBL/GenBank/DDBJ databases">
        <title>Genome mining reveals the biosynthetic pathways of PHA and ectoines of the halophilic strain Salinivibrio costicola M318 isolated from fermented shrimp paste.</title>
        <authorList>
            <person name="Doan T.V."/>
            <person name="Tran L.T."/>
            <person name="Trieu T.A."/>
            <person name="Nguyen Q.V."/>
            <person name="Quach T.N."/>
            <person name="Phi T.Q."/>
            <person name="Kumar S."/>
        </authorList>
    </citation>
    <scope>NUCLEOTIDE SEQUENCE [LARGE SCALE GENOMIC DNA]</scope>
    <source>
        <strain evidence="15 16">M318</strain>
    </source>
</reference>
<feature type="modified residue" description="4-aspartylphosphate" evidence="9">
    <location>
        <position position="851"/>
    </location>
</feature>
<dbReference type="Gene3D" id="1.10.287.130">
    <property type="match status" value="1"/>
</dbReference>
<dbReference type="Pfam" id="PF00072">
    <property type="entry name" value="Response_reg"/>
    <property type="match status" value="1"/>
</dbReference>
<dbReference type="SUPFAM" id="SSF52172">
    <property type="entry name" value="CheY-like"/>
    <property type="match status" value="1"/>
</dbReference>
<keyword evidence="10" id="KW-0472">Membrane</keyword>
<dbReference type="SUPFAM" id="SSF47226">
    <property type="entry name" value="Histidine-containing phosphotransfer domain, HPT domain"/>
    <property type="match status" value="1"/>
</dbReference>
<dbReference type="Gene3D" id="1.20.120.160">
    <property type="entry name" value="HPT domain"/>
    <property type="match status" value="1"/>
</dbReference>
<dbReference type="PRINTS" id="PR00344">
    <property type="entry name" value="BCTRLSENSOR"/>
</dbReference>
<dbReference type="InterPro" id="IPR003660">
    <property type="entry name" value="HAMP_dom"/>
</dbReference>
<evidence type="ECO:0000259" key="12">
    <source>
        <dbReference type="PROSITE" id="PS50110"/>
    </source>
</evidence>
<evidence type="ECO:0000256" key="6">
    <source>
        <dbReference type="ARBA" id="ARBA00022777"/>
    </source>
</evidence>
<dbReference type="PANTHER" id="PTHR45339">
    <property type="entry name" value="HYBRID SIGNAL TRANSDUCTION HISTIDINE KINASE J"/>
    <property type="match status" value="1"/>
</dbReference>
<dbReference type="SUPFAM" id="SSF47384">
    <property type="entry name" value="Homodimeric domain of signal transducing histidine kinase"/>
    <property type="match status" value="1"/>
</dbReference>
<evidence type="ECO:0000256" key="1">
    <source>
        <dbReference type="ARBA" id="ARBA00000085"/>
    </source>
</evidence>
<evidence type="ECO:0000256" key="10">
    <source>
        <dbReference type="SAM" id="Phobius"/>
    </source>
</evidence>
<comment type="catalytic activity">
    <reaction evidence="1">
        <text>ATP + protein L-histidine = ADP + protein N-phospho-L-histidine.</text>
        <dbReference type="EC" id="2.7.13.3"/>
    </reaction>
</comment>
<evidence type="ECO:0000313" key="15">
    <source>
        <dbReference type="EMBL" id="QIR06163.1"/>
    </source>
</evidence>
<evidence type="ECO:0000256" key="3">
    <source>
        <dbReference type="ARBA" id="ARBA00012438"/>
    </source>
</evidence>
<proteinExistence type="predicted"/>
<sequence>MTANRARPFSKSIVSKIGLIMTFITLMVLGLSVSSYVMQERVNRDVEQATNQEIPSAIITMTLLRAAGEMNASMLKYVMGRHESLAVFLENQQEFENQLDKLARIKPSGYQRLAEIRHLYERFQRKAHQKVLTEFDPIAEQWARKQVLRLSIDVVRPIDSLVAELKAAQELTQPDNVAILQYLDELVDENGDMLTELNQYLDGQETSRRDFTDDMATFERYLSLAKFELNDPLSLNKLELISQHFTSLKRSGIAIFNNYQPRAKIEAMKAVRTLSDQEYQALENALSGFARETGMVVSSSMVDLQDILHSNQLNLGYLLLFILFVSGAMYVYIYRTFTQPIVNLADTMQSLVKGDMTPPLSDYQERTDEVGKIAHGLVIFRAHIISRNQAREQLMREKERAESASRAKAQFLATMSHEIRTPMNGVIGMIDMLRRSPLSPSQHSLIATVRESALSLLSIINDILDFSRTEAGKLQFERVTFSLSETVEQVMDTVSHHANKRNVTLSLFIDPRLPDQLIGDPNRLKQVLYNLVGNAVKFSGGKSTLTGKVDVWIMPQPASSPDKTKLDIEITDNGIGISQEKLETIFQPFNQAESSTTREYGGSGLGLAICKNIVDLLGGVIRVHSEEGKGTQFRVELEYTINPLSEKTKPAIATESSAPLWVFIDLPAGALRTAITAYLKHLDIKHRVTHNKTLTPLDAHPSSTQTDNTHFVIITQDPETVLNDSQLHQYTFAHVIALRHTLSLARHQDKRVVELFASPLTYRRLVHGLRVCLGLESPDVSMLGEYSDELSLSAPLKTGRGRILVVEDNPTNQQVLIQQLSYLGFDVLMAEDGEHALSVYQQHEVDLVLTDCHMPKMDGYDLTAALRKRQQGGQRIPIIAITANALSGEDTRCFQAGMDDYITKPIELDALNETLQKWLNDDNALAAFTSGVPVSDDMHTTPEAEQTAEHLVLDASVITRLYAGQQDAYQDIIAVFKTRSLPCLHELVQHTPPFHDWAALKDAAHKQKSAAGSIGAQETYHYCLAAEKAAAARDSAGLDTALRQLHQALPRLEAAIAQILDGSE</sequence>
<dbReference type="InterPro" id="IPR001789">
    <property type="entry name" value="Sig_transdc_resp-reg_receiver"/>
</dbReference>
<evidence type="ECO:0000256" key="5">
    <source>
        <dbReference type="ARBA" id="ARBA00022679"/>
    </source>
</evidence>
<accession>A0ABX6K3N2</accession>
<evidence type="ECO:0000256" key="8">
    <source>
        <dbReference type="PROSITE-ProRule" id="PRU00110"/>
    </source>
</evidence>
<dbReference type="CDD" id="cd16922">
    <property type="entry name" value="HATPase_EvgS-ArcB-TorS-like"/>
    <property type="match status" value="1"/>
</dbReference>
<dbReference type="InterPro" id="IPR008207">
    <property type="entry name" value="Sig_transdc_His_kin_Hpt_dom"/>
</dbReference>
<dbReference type="InterPro" id="IPR036890">
    <property type="entry name" value="HATPase_C_sf"/>
</dbReference>
<dbReference type="PANTHER" id="PTHR45339:SF5">
    <property type="entry name" value="HISTIDINE KINASE"/>
    <property type="match status" value="1"/>
</dbReference>
<dbReference type="CDD" id="cd00082">
    <property type="entry name" value="HisKA"/>
    <property type="match status" value="1"/>
</dbReference>
<keyword evidence="6" id="KW-0418">Kinase</keyword>
<dbReference type="EC" id="2.7.13.3" evidence="3"/>
<dbReference type="InterPro" id="IPR004358">
    <property type="entry name" value="Sig_transdc_His_kin-like_C"/>
</dbReference>
<keyword evidence="4 9" id="KW-0597">Phosphoprotein</keyword>
<keyword evidence="5" id="KW-0808">Transferase</keyword>
<organism evidence="15 16">
    <name type="scientific">Salinivibrio costicola</name>
    <name type="common">Vibrio costicola</name>
    <dbReference type="NCBI Taxonomy" id="51367"/>
    <lineage>
        <taxon>Bacteria</taxon>
        <taxon>Pseudomonadati</taxon>
        <taxon>Pseudomonadota</taxon>
        <taxon>Gammaproteobacteria</taxon>
        <taxon>Vibrionales</taxon>
        <taxon>Vibrionaceae</taxon>
        <taxon>Salinivibrio</taxon>
    </lineage>
</organism>
<feature type="transmembrane region" description="Helical" evidence="10">
    <location>
        <begin position="315"/>
        <end position="334"/>
    </location>
</feature>
<dbReference type="Gene3D" id="6.10.340.10">
    <property type="match status" value="1"/>
</dbReference>
<name>A0ABX6K3N2_SALCS</name>
<dbReference type="Proteomes" id="UP000501408">
    <property type="component" value="Chromosome 1"/>
</dbReference>
<keyword evidence="10" id="KW-0812">Transmembrane</keyword>
<dbReference type="InterPro" id="IPR036097">
    <property type="entry name" value="HisK_dim/P_sf"/>
</dbReference>
<feature type="domain" description="Histidine kinase" evidence="11">
    <location>
        <begin position="414"/>
        <end position="641"/>
    </location>
</feature>
<feature type="domain" description="HAMP" evidence="13">
    <location>
        <begin position="335"/>
        <end position="389"/>
    </location>
</feature>
<dbReference type="InterPro" id="IPR003594">
    <property type="entry name" value="HATPase_dom"/>
</dbReference>
<dbReference type="RefSeq" id="WP_167314405.1">
    <property type="nucleotide sequence ID" value="NZ_CP050266.1"/>
</dbReference>